<sequence>MKVMVMVKATPSSEAGEMPSQELMQAMGKFNEELVAAGIMKAGEGLKPSSEAVRVHFRGAERTVTDGPFAETKELIAGYWIWEVESLAEAVEWVRRCPNPMTEESDIDIRPIFGIEDFAACDPSGEIRDAEHRLTERLAMQQASVTPYLFFGGRCGEALEFYQEALGAEVGMAMRFNESPEPCPESELPPGYADKVMHAELKVGGTTLFASDGCGESPSPEHFRLALTVPTEEDARRVFDRLAAEGKVDMPLAKTFWSPCYGMVTDRFNVGWMVMVPGPQPA</sequence>
<dbReference type="SUPFAM" id="SSF54593">
    <property type="entry name" value="Glyoxalase/Bleomycin resistance protein/Dihydroxybiphenyl dioxygenase"/>
    <property type="match status" value="1"/>
</dbReference>
<dbReference type="SUPFAM" id="SSF54909">
    <property type="entry name" value="Dimeric alpha+beta barrel"/>
    <property type="match status" value="1"/>
</dbReference>
<dbReference type="Gene3D" id="3.10.180.10">
    <property type="entry name" value="2,3-Dihydroxybiphenyl 1,2-Dioxygenase, domain 1"/>
    <property type="match status" value="1"/>
</dbReference>
<accession>A0A5C6ACV0</accession>
<dbReference type="PANTHER" id="PTHR35174">
    <property type="entry name" value="BLL7171 PROTEIN-RELATED"/>
    <property type="match status" value="1"/>
</dbReference>
<evidence type="ECO:0000313" key="4">
    <source>
        <dbReference type="EMBL" id="TWT96985.1"/>
    </source>
</evidence>
<dbReference type="InterPro" id="IPR011008">
    <property type="entry name" value="Dimeric_a/b-barrel"/>
</dbReference>
<dbReference type="OrthoDB" id="9795306at2"/>
<proteinExistence type="inferred from homology"/>
<dbReference type="CDD" id="cd06588">
    <property type="entry name" value="PhnB_like"/>
    <property type="match status" value="1"/>
</dbReference>
<dbReference type="AlphaFoldDB" id="A0A5C6ACV0"/>
<dbReference type="Proteomes" id="UP000317421">
    <property type="component" value="Unassembled WGS sequence"/>
</dbReference>
<name>A0A5C6ACV0_9BACT</name>
<dbReference type="Gene3D" id="3.30.70.1060">
    <property type="entry name" value="Dimeric alpha+beta barrel"/>
    <property type="match status" value="1"/>
</dbReference>
<dbReference type="InterPro" id="IPR029068">
    <property type="entry name" value="Glyas_Bleomycin-R_OHBP_Dase"/>
</dbReference>
<dbReference type="EMBL" id="SJPR01000003">
    <property type="protein sequence ID" value="TWT96985.1"/>
    <property type="molecule type" value="Genomic_DNA"/>
</dbReference>
<evidence type="ECO:0000259" key="2">
    <source>
        <dbReference type="Pfam" id="PF00903"/>
    </source>
</evidence>
<dbReference type="InterPro" id="IPR005545">
    <property type="entry name" value="YCII"/>
</dbReference>
<dbReference type="InterPro" id="IPR004360">
    <property type="entry name" value="Glyas_Fos-R_dOase_dom"/>
</dbReference>
<evidence type="ECO:0008006" key="6">
    <source>
        <dbReference type="Google" id="ProtNLM"/>
    </source>
</evidence>
<feature type="domain" description="YCII-related" evidence="3">
    <location>
        <begin position="1"/>
        <end position="101"/>
    </location>
</feature>
<evidence type="ECO:0000259" key="3">
    <source>
        <dbReference type="Pfam" id="PF03795"/>
    </source>
</evidence>
<dbReference type="Pfam" id="PF00903">
    <property type="entry name" value="Glyoxalase"/>
    <property type="match status" value="1"/>
</dbReference>
<comment type="caution">
    <text evidence="4">The sequence shown here is derived from an EMBL/GenBank/DDBJ whole genome shotgun (WGS) entry which is preliminary data.</text>
</comment>
<dbReference type="InterPro" id="IPR028973">
    <property type="entry name" value="PhnB-like"/>
</dbReference>
<evidence type="ECO:0000313" key="5">
    <source>
        <dbReference type="Proteomes" id="UP000317421"/>
    </source>
</evidence>
<feature type="domain" description="Glyoxalase/fosfomycin resistance/dioxygenase" evidence="2">
    <location>
        <begin position="150"/>
        <end position="273"/>
    </location>
</feature>
<dbReference type="PANTHER" id="PTHR35174:SF4">
    <property type="entry name" value="BLL7163 PROTEIN"/>
    <property type="match status" value="1"/>
</dbReference>
<comment type="similarity">
    <text evidence="1">Belongs to the YciI family.</text>
</comment>
<dbReference type="RefSeq" id="WP_146445482.1">
    <property type="nucleotide sequence ID" value="NZ_SJPR01000003.1"/>
</dbReference>
<gene>
    <name evidence="4" type="ORF">Pla108_27620</name>
</gene>
<organism evidence="4 5">
    <name type="scientific">Botrimarina colliarenosi</name>
    <dbReference type="NCBI Taxonomy" id="2528001"/>
    <lineage>
        <taxon>Bacteria</taxon>
        <taxon>Pseudomonadati</taxon>
        <taxon>Planctomycetota</taxon>
        <taxon>Planctomycetia</taxon>
        <taxon>Pirellulales</taxon>
        <taxon>Lacipirellulaceae</taxon>
        <taxon>Botrimarina</taxon>
    </lineage>
</organism>
<protein>
    <recommendedName>
        <fullName evidence="6">YCII-related domain protein</fullName>
    </recommendedName>
</protein>
<dbReference type="Pfam" id="PF03795">
    <property type="entry name" value="YCII"/>
    <property type="match status" value="1"/>
</dbReference>
<reference evidence="4 5" key="1">
    <citation type="submission" date="2019-02" db="EMBL/GenBank/DDBJ databases">
        <title>Deep-cultivation of Planctomycetes and their phenomic and genomic characterization uncovers novel biology.</title>
        <authorList>
            <person name="Wiegand S."/>
            <person name="Jogler M."/>
            <person name="Boedeker C."/>
            <person name="Pinto D."/>
            <person name="Vollmers J."/>
            <person name="Rivas-Marin E."/>
            <person name="Kohn T."/>
            <person name="Peeters S.H."/>
            <person name="Heuer A."/>
            <person name="Rast P."/>
            <person name="Oberbeckmann S."/>
            <person name="Bunk B."/>
            <person name="Jeske O."/>
            <person name="Meyerdierks A."/>
            <person name="Storesund J.E."/>
            <person name="Kallscheuer N."/>
            <person name="Luecker S."/>
            <person name="Lage O.M."/>
            <person name="Pohl T."/>
            <person name="Merkel B.J."/>
            <person name="Hornburger P."/>
            <person name="Mueller R.-W."/>
            <person name="Bruemmer F."/>
            <person name="Labrenz M."/>
            <person name="Spormann A.M."/>
            <person name="Op Den Camp H."/>
            <person name="Overmann J."/>
            <person name="Amann R."/>
            <person name="Jetten M.S.M."/>
            <person name="Mascher T."/>
            <person name="Medema M.H."/>
            <person name="Devos D.P."/>
            <person name="Kaster A.-K."/>
            <person name="Ovreas L."/>
            <person name="Rohde M."/>
            <person name="Galperin M.Y."/>
            <person name="Jogler C."/>
        </authorList>
    </citation>
    <scope>NUCLEOTIDE SEQUENCE [LARGE SCALE GENOMIC DNA]</scope>
    <source>
        <strain evidence="4 5">Pla108</strain>
    </source>
</reference>
<keyword evidence="5" id="KW-1185">Reference proteome</keyword>
<evidence type="ECO:0000256" key="1">
    <source>
        <dbReference type="ARBA" id="ARBA00007689"/>
    </source>
</evidence>